<proteinExistence type="predicted"/>
<protein>
    <recommendedName>
        <fullName evidence="3">F-box domain-containing protein</fullName>
    </recommendedName>
</protein>
<dbReference type="OrthoDB" id="3255541at2759"/>
<evidence type="ECO:0000313" key="2">
    <source>
        <dbReference type="Proteomes" id="UP000053820"/>
    </source>
</evidence>
<dbReference type="InterPro" id="IPR032675">
    <property type="entry name" value="LRR_dom_sf"/>
</dbReference>
<reference evidence="1 2" key="1">
    <citation type="submission" date="2014-04" db="EMBL/GenBank/DDBJ databases">
        <title>Evolutionary Origins and Diversification of the Mycorrhizal Mutualists.</title>
        <authorList>
            <consortium name="DOE Joint Genome Institute"/>
            <consortium name="Mycorrhizal Genomics Consortium"/>
            <person name="Kohler A."/>
            <person name="Kuo A."/>
            <person name="Nagy L.G."/>
            <person name="Floudas D."/>
            <person name="Copeland A."/>
            <person name="Barry K.W."/>
            <person name="Cichocki N."/>
            <person name="Veneault-Fourrey C."/>
            <person name="LaButti K."/>
            <person name="Lindquist E.A."/>
            <person name="Lipzen A."/>
            <person name="Lundell T."/>
            <person name="Morin E."/>
            <person name="Murat C."/>
            <person name="Riley R."/>
            <person name="Ohm R."/>
            <person name="Sun H."/>
            <person name="Tunlid A."/>
            <person name="Henrissat B."/>
            <person name="Grigoriev I.V."/>
            <person name="Hibbett D.S."/>
            <person name="Martin F."/>
        </authorList>
    </citation>
    <scope>NUCLEOTIDE SEQUENCE [LARGE SCALE GENOMIC DNA]</scope>
    <source>
        <strain evidence="1 2">MD-312</strain>
    </source>
</reference>
<dbReference type="Proteomes" id="UP000053820">
    <property type="component" value="Unassembled WGS sequence"/>
</dbReference>
<name>A0A0C9W608_9AGAM</name>
<keyword evidence="2" id="KW-1185">Reference proteome</keyword>
<gene>
    <name evidence="1" type="ORF">HYDPIDRAFT_95105</name>
</gene>
<sequence length="540" mass="59195">MHQSLFIVEVQRAIFCEVYRTHRPTLAVLARTCRVFNSAALDVLWANLGSFARLIMCLPQDLWTVNPSNKKLVFLRPMVINDWEIFFKYSTRVRSVDGIGLHCIRGCSTLGDDAIFALSNPPTFGPLIPYLRMLDWDQPSTRYASLLRLLLTPSLVSLTLSTMGCALRSPEASIMTSIGTSCPSLRILRITSPTPFSNFLDDKGAKVLSTAILYLHSLRTLACHALDEAAVVHLARLPSLSDLSIELPSGFQLDKVLPHLAAPAFGTISSLTLNAVTLSTLTSFLEGMQFRPDEVTFTARDAPTVDALRLFFTALVNACDSEHLVSVSLSVHGDVRPASPSQQVTISTLQSLLALPNINWFTLDVPCTIGLDDTGITTLAKHWPKLFGISINAAAGWNTSSRITHLGLITLLKFCSELEDIAISVDFSSVDVEASELQDSRPGGGVTSDTCCTANFVTSRISHPASIAAFLSDICPRLHCARASWSQNEYMIVADGDEADMYRERWDEVGALLPAFTAVRRQCLRWSSEQETEEADAVPI</sequence>
<dbReference type="Gene3D" id="3.80.10.10">
    <property type="entry name" value="Ribonuclease Inhibitor"/>
    <property type="match status" value="1"/>
</dbReference>
<dbReference type="EMBL" id="KN839857">
    <property type="protein sequence ID" value="KIJ62188.1"/>
    <property type="molecule type" value="Genomic_DNA"/>
</dbReference>
<evidence type="ECO:0000313" key="1">
    <source>
        <dbReference type="EMBL" id="KIJ62188.1"/>
    </source>
</evidence>
<dbReference type="SUPFAM" id="SSF52047">
    <property type="entry name" value="RNI-like"/>
    <property type="match status" value="1"/>
</dbReference>
<dbReference type="AlphaFoldDB" id="A0A0C9W608"/>
<accession>A0A0C9W608</accession>
<organism evidence="1 2">
    <name type="scientific">Hydnomerulius pinastri MD-312</name>
    <dbReference type="NCBI Taxonomy" id="994086"/>
    <lineage>
        <taxon>Eukaryota</taxon>
        <taxon>Fungi</taxon>
        <taxon>Dikarya</taxon>
        <taxon>Basidiomycota</taxon>
        <taxon>Agaricomycotina</taxon>
        <taxon>Agaricomycetes</taxon>
        <taxon>Agaricomycetidae</taxon>
        <taxon>Boletales</taxon>
        <taxon>Boletales incertae sedis</taxon>
        <taxon>Leucogyrophana</taxon>
    </lineage>
</organism>
<evidence type="ECO:0008006" key="3">
    <source>
        <dbReference type="Google" id="ProtNLM"/>
    </source>
</evidence>
<dbReference type="HOGENOM" id="CLU_021164_0_0_1"/>